<protein>
    <submittedName>
        <fullName evidence="1">Uncharacterized protein</fullName>
    </submittedName>
</protein>
<name>A0A1L4CWV4_9BACT</name>
<dbReference type="STRING" id="1915309.AXG55_00115"/>
<gene>
    <name evidence="1" type="ORF">AXG55_00115</name>
</gene>
<dbReference type="OrthoDB" id="5288699at2"/>
<evidence type="ECO:0000313" key="2">
    <source>
        <dbReference type="Proteomes" id="UP000184731"/>
    </source>
</evidence>
<sequence length="399" mass="43423">MNIKLLKTKFLVYFILILIQYKAIANNPIEIPPIDTHLGARPLGMGNAFVGVADDENALFDNPAGIGYTDHRNKSKSIVKNASFPDITISTNAYTAGLINDYFNSYQFPSNIIGQSVADANKNQVVFVRASLFPNLVIGHFQIGYLADSYISGYTTDLNSPKTSAYSTSSNPLTYDRTFTVFNQDQYGPVAGFSLPLLKNLIIGFGTRFMVRETVSNTIEGNSNGLITQSSQNAESSLNHTDGLAFDSGILIPFQNSWNPKIGISFLDMGDTIYNATNSSSVNEIVRMNTRAGFSINPNLGKNVGALISIEEERINDPRVNDRDKIRAGCELSFGSYTGADAPVSIRAGYGMQTFSAGISLNIIFATLDVATYGETVPLSNGSITDRRYVARLTVDLLN</sequence>
<accession>A0A1L4CWV4</accession>
<reference evidence="1 2" key="1">
    <citation type="submission" date="2016-10" db="EMBL/GenBank/DDBJ databases">
        <title>Silvanigrella aquatica sp. nov., isolated from a freshwater lake located in the Black Forest, Germany, description of Silvanigrellaceae fam. nov., Silvanigrellales ord. nov., reclassification of the order Bdellovibrionales in the class Oligoflexia, reclassification of the families Bacteriovoracaceae and Halobacteriovoraceae in the new order Bacteriovoracales ord. nov., and reclassification of the family Pseudobacteriovoracaceae in the order Oligoflexiales.</title>
        <authorList>
            <person name="Hahn M.W."/>
            <person name="Schmidt J."/>
            <person name="Koll U."/>
            <person name="Rohde M."/>
            <person name="Verbag S."/>
            <person name="Pitt A."/>
            <person name="Nakai R."/>
            <person name="Naganuma T."/>
            <person name="Lang E."/>
        </authorList>
    </citation>
    <scope>NUCLEOTIDE SEQUENCE [LARGE SCALE GENOMIC DNA]</scope>
    <source>
        <strain evidence="1 2">MWH-Nonnen-W8red</strain>
    </source>
</reference>
<dbReference type="KEGG" id="saqi:AXG55_00115"/>
<proteinExistence type="predicted"/>
<dbReference type="AlphaFoldDB" id="A0A1L4CWV4"/>
<dbReference type="Gene3D" id="2.40.160.60">
    <property type="entry name" value="Outer membrane protein transport protein (OMPP1/FadL/TodX)"/>
    <property type="match status" value="1"/>
</dbReference>
<organism evidence="1 2">
    <name type="scientific">Silvanigrella aquatica</name>
    <dbReference type="NCBI Taxonomy" id="1915309"/>
    <lineage>
        <taxon>Bacteria</taxon>
        <taxon>Pseudomonadati</taxon>
        <taxon>Bdellovibrionota</taxon>
        <taxon>Oligoflexia</taxon>
        <taxon>Silvanigrellales</taxon>
        <taxon>Silvanigrellaceae</taxon>
        <taxon>Silvanigrella</taxon>
    </lineage>
</organism>
<dbReference type="EMBL" id="CP017834">
    <property type="protein sequence ID" value="APJ02424.1"/>
    <property type="molecule type" value="Genomic_DNA"/>
</dbReference>
<dbReference type="RefSeq" id="WP_148696124.1">
    <property type="nucleotide sequence ID" value="NZ_CP017834.1"/>
</dbReference>
<keyword evidence="2" id="KW-1185">Reference proteome</keyword>
<evidence type="ECO:0000313" key="1">
    <source>
        <dbReference type="EMBL" id="APJ02424.1"/>
    </source>
</evidence>
<dbReference type="Proteomes" id="UP000184731">
    <property type="component" value="Chromosome"/>
</dbReference>